<dbReference type="EMBL" id="CP023315">
    <property type="protein sequence ID" value="ATC34165.1"/>
    <property type="molecule type" value="Genomic_DNA"/>
</dbReference>
<organism evidence="1 2">
    <name type="scientific">Caulobacter vibrioides</name>
    <name type="common">Caulobacter crescentus</name>
    <dbReference type="NCBI Taxonomy" id="155892"/>
    <lineage>
        <taxon>Bacteria</taxon>
        <taxon>Pseudomonadati</taxon>
        <taxon>Pseudomonadota</taxon>
        <taxon>Alphaproteobacteria</taxon>
        <taxon>Caulobacterales</taxon>
        <taxon>Caulobacteraceae</taxon>
        <taxon>Caulobacter</taxon>
    </lineage>
</organism>
<proteinExistence type="predicted"/>
<sequence length="151" mass="16091">MGNLSKIITGQGAIVAALALAFPDVVVRNGEALSEDWGGEWLNVVKAPAPPQILNEVLGLGEDLVEVEFAQVYHVEYIVRRADDGHRAARFSAGLAAIQTALHADRTLGGLARALVIGPPNFENHRFAYDAKSSAVVIPVRVTYAGHSPID</sequence>
<dbReference type="Proteomes" id="UP000217311">
    <property type="component" value="Chromosome"/>
</dbReference>
<evidence type="ECO:0000313" key="2">
    <source>
        <dbReference type="Proteomes" id="UP000217311"/>
    </source>
</evidence>
<protein>
    <submittedName>
        <fullName evidence="1">Uncharacterized protein</fullName>
    </submittedName>
</protein>
<evidence type="ECO:0000313" key="1">
    <source>
        <dbReference type="EMBL" id="ATC34165.1"/>
    </source>
</evidence>
<dbReference type="AlphaFoldDB" id="A0A290N2J3"/>
<gene>
    <name evidence="1" type="ORF">CA606_18520</name>
</gene>
<name>A0A290N2J3_CAUVI</name>
<reference evidence="2" key="1">
    <citation type="submission" date="2017-09" db="EMBL/GenBank/DDBJ databases">
        <title>Genome evolution observed in wild isolates of Caulobacter crescentus.</title>
        <authorList>
            <person name="Ely B."/>
            <person name="Wilson K."/>
            <person name="Scott D."/>
        </authorList>
    </citation>
    <scope>NUCLEOTIDE SEQUENCE [LARGE SCALE GENOMIC DNA]</scope>
    <source>
        <strain evidence="2">CB13b1a</strain>
    </source>
</reference>
<accession>A0A290N2J3</accession>